<evidence type="ECO:0000256" key="4">
    <source>
        <dbReference type="ARBA" id="ARBA00022989"/>
    </source>
</evidence>
<evidence type="ECO:0000256" key="6">
    <source>
        <dbReference type="SAM" id="Coils"/>
    </source>
</evidence>
<feature type="transmembrane region" description="Helical" evidence="7">
    <location>
        <begin position="34"/>
        <end position="53"/>
    </location>
</feature>
<dbReference type="SUPFAM" id="SSF103481">
    <property type="entry name" value="Multidrug resistance efflux transporter EmrE"/>
    <property type="match status" value="1"/>
</dbReference>
<name>A0A0N4ZNA5_PARTI</name>
<dbReference type="WBParaSite" id="PTRK_0001002000.1">
    <property type="protein sequence ID" value="PTRK_0001002000.1"/>
    <property type="gene ID" value="PTRK_0001002000"/>
</dbReference>
<comment type="subcellular location">
    <subcellularLocation>
        <location evidence="1">Membrane</location>
        <topology evidence="1">Multi-pass membrane protein</topology>
    </subcellularLocation>
</comment>
<dbReference type="InterPro" id="IPR010651">
    <property type="entry name" value="Sugar_transport"/>
</dbReference>
<dbReference type="GO" id="GO:0015144">
    <property type="term" value="F:carbohydrate transmembrane transporter activity"/>
    <property type="evidence" value="ECO:0007669"/>
    <property type="project" value="InterPro"/>
</dbReference>
<feature type="transmembrane region" description="Helical" evidence="7">
    <location>
        <begin position="84"/>
        <end position="108"/>
    </location>
</feature>
<evidence type="ECO:0000256" key="2">
    <source>
        <dbReference type="ARBA" id="ARBA00005731"/>
    </source>
</evidence>
<keyword evidence="8" id="KW-1185">Reference proteome</keyword>
<evidence type="ECO:0000256" key="1">
    <source>
        <dbReference type="ARBA" id="ARBA00004141"/>
    </source>
</evidence>
<feature type="transmembrane region" description="Helical" evidence="7">
    <location>
        <begin position="202"/>
        <end position="224"/>
    </location>
</feature>
<evidence type="ECO:0000256" key="7">
    <source>
        <dbReference type="SAM" id="Phobius"/>
    </source>
</evidence>
<keyword evidence="4 7" id="KW-1133">Transmembrane helix</keyword>
<dbReference type="AlphaFoldDB" id="A0A0N4ZNA5"/>
<feature type="transmembrane region" description="Helical" evidence="7">
    <location>
        <begin position="244"/>
        <end position="265"/>
    </location>
</feature>
<feature type="transmembrane region" description="Helical" evidence="7">
    <location>
        <begin position="120"/>
        <end position="140"/>
    </location>
</feature>
<dbReference type="Pfam" id="PF07857">
    <property type="entry name" value="TMEM144"/>
    <property type="match status" value="1"/>
</dbReference>
<feature type="transmembrane region" description="Helical" evidence="7">
    <location>
        <begin position="308"/>
        <end position="327"/>
    </location>
</feature>
<dbReference type="Proteomes" id="UP000038045">
    <property type="component" value="Unplaced"/>
</dbReference>
<dbReference type="PANTHER" id="PTHR16119">
    <property type="entry name" value="TRANSMEMBRANE PROTEIN 144"/>
    <property type="match status" value="1"/>
</dbReference>
<dbReference type="PANTHER" id="PTHR16119:SF17">
    <property type="entry name" value="TRANSMEMBRANE PROTEIN 144"/>
    <property type="match status" value="1"/>
</dbReference>
<dbReference type="GO" id="GO:0016020">
    <property type="term" value="C:membrane"/>
    <property type="evidence" value="ECO:0007669"/>
    <property type="project" value="UniProtKB-SubCell"/>
</dbReference>
<feature type="transmembrane region" description="Helical" evidence="7">
    <location>
        <begin position="339"/>
        <end position="356"/>
    </location>
</feature>
<organism evidence="8 9">
    <name type="scientific">Parastrongyloides trichosuri</name>
    <name type="common">Possum-specific nematode worm</name>
    <dbReference type="NCBI Taxonomy" id="131310"/>
    <lineage>
        <taxon>Eukaryota</taxon>
        <taxon>Metazoa</taxon>
        <taxon>Ecdysozoa</taxon>
        <taxon>Nematoda</taxon>
        <taxon>Chromadorea</taxon>
        <taxon>Rhabditida</taxon>
        <taxon>Tylenchina</taxon>
        <taxon>Panagrolaimomorpha</taxon>
        <taxon>Strongyloidoidea</taxon>
        <taxon>Strongyloididae</taxon>
        <taxon>Parastrongyloides</taxon>
    </lineage>
</organism>
<accession>A0A0N4ZNA5</accession>
<reference evidence="9" key="1">
    <citation type="submission" date="2017-02" db="UniProtKB">
        <authorList>
            <consortium name="WormBaseParasite"/>
        </authorList>
    </citation>
    <scope>IDENTIFICATION</scope>
</reference>
<evidence type="ECO:0000256" key="5">
    <source>
        <dbReference type="ARBA" id="ARBA00023136"/>
    </source>
</evidence>
<evidence type="ECO:0000256" key="3">
    <source>
        <dbReference type="ARBA" id="ARBA00022692"/>
    </source>
</evidence>
<keyword evidence="3 7" id="KW-0812">Transmembrane</keyword>
<keyword evidence="5 7" id="KW-0472">Membrane</keyword>
<dbReference type="InterPro" id="IPR012435">
    <property type="entry name" value="TMEM144"/>
</dbReference>
<sequence>MSLLLGLGACAIASLSFGSMFVPLKRYDAGDGIFSQLIMSIGILIISFIINCYQNFPPFEPIALISGSLWVFGNSMAVPIINRLGLSVGILLWNSVNCCLGAFTSVFGLFGTLPKPPTNFITYFFGVTFVIIGGFTFSLIKKENNDNNSERSENDELMEVKDEATKESSLITNGQEINYESIPLEKNGEVKENHMNDKKSVYFDRIIGVIMAIISGSMYALVFIPITLLQQAEESDTKKHILDYFFSFTFGIFISATFVFIIYALIKKNKPYINSKVALPALVAGLLWTAGQSSFFVANENLSQSISFPIITTLPGVVASFWSIFFFREITTKTNLIKLVIACTITLTGVIIVSLSK</sequence>
<proteinExistence type="inferred from homology"/>
<evidence type="ECO:0000313" key="8">
    <source>
        <dbReference type="Proteomes" id="UP000038045"/>
    </source>
</evidence>
<evidence type="ECO:0000313" key="9">
    <source>
        <dbReference type="WBParaSite" id="PTRK_0001002000.1"/>
    </source>
</evidence>
<comment type="similarity">
    <text evidence="2">Belongs to the TMEM144 family.</text>
</comment>
<dbReference type="InterPro" id="IPR037185">
    <property type="entry name" value="EmrE-like"/>
</dbReference>
<keyword evidence="6" id="KW-0175">Coiled coil</keyword>
<feature type="transmembrane region" description="Helical" evidence="7">
    <location>
        <begin position="277"/>
        <end position="296"/>
    </location>
</feature>
<protein>
    <submittedName>
        <fullName evidence="9">Transmembrane protein 144</fullName>
    </submittedName>
</protein>
<feature type="coiled-coil region" evidence="6">
    <location>
        <begin position="140"/>
        <end position="167"/>
    </location>
</feature>